<reference evidence="1 2" key="1">
    <citation type="submission" date="2019-06" db="EMBL/GenBank/DDBJ databases">
        <title>Genomic Encyclopedia of Type Strains, Phase IV (KMG-V): Genome sequencing to study the core and pangenomes of soil and plant-associated prokaryotes.</title>
        <authorList>
            <person name="Whitman W."/>
        </authorList>
    </citation>
    <scope>NUCLEOTIDE SEQUENCE [LARGE SCALE GENOMIC DNA]</scope>
    <source>
        <strain evidence="1 2">BR 510</strain>
    </source>
</reference>
<dbReference type="RefSeq" id="WP_145662236.1">
    <property type="nucleotide sequence ID" value="NZ_VITK01000003.1"/>
</dbReference>
<dbReference type="Proteomes" id="UP000319949">
    <property type="component" value="Unassembled WGS sequence"/>
</dbReference>
<evidence type="ECO:0000313" key="2">
    <source>
        <dbReference type="Proteomes" id="UP000319949"/>
    </source>
</evidence>
<sequence>MTPSIKATSTELTGGAGFTYEDTVVAYYLTALLREEHAAGQSGVVISVAVQQSGHGHPMDDVVVEFEDTAGKRPLALQVKRSLRIT</sequence>
<gene>
    <name evidence="1" type="ORF">FBZ96_1031194</name>
</gene>
<comment type="caution">
    <text evidence="1">The sequence shown here is derived from an EMBL/GenBank/DDBJ whole genome shotgun (WGS) entry which is preliminary data.</text>
</comment>
<proteinExistence type="predicted"/>
<keyword evidence="2" id="KW-1185">Reference proteome</keyword>
<dbReference type="AlphaFoldDB" id="A0A560DZ81"/>
<protein>
    <submittedName>
        <fullName evidence="1">Uncharacterized protein</fullName>
    </submittedName>
</protein>
<dbReference type="EMBL" id="VITK01000003">
    <property type="protein sequence ID" value="TWB02412.1"/>
    <property type="molecule type" value="Genomic_DNA"/>
</dbReference>
<evidence type="ECO:0000313" key="1">
    <source>
        <dbReference type="EMBL" id="TWB02412.1"/>
    </source>
</evidence>
<organism evidence="1 2">
    <name type="scientific">Bradyrhizobium stylosanthis</name>
    <dbReference type="NCBI Taxonomy" id="1803665"/>
    <lineage>
        <taxon>Bacteria</taxon>
        <taxon>Pseudomonadati</taxon>
        <taxon>Pseudomonadota</taxon>
        <taxon>Alphaproteobacteria</taxon>
        <taxon>Hyphomicrobiales</taxon>
        <taxon>Nitrobacteraceae</taxon>
        <taxon>Bradyrhizobium</taxon>
    </lineage>
</organism>
<dbReference type="OrthoDB" id="7591734at2"/>
<name>A0A560DZ81_9BRAD</name>
<accession>A0A560DZ81</accession>